<name>A0A015J5D4_RHIIW</name>
<proteinExistence type="predicted"/>
<feature type="compositionally biased region" description="Acidic residues" evidence="1">
    <location>
        <begin position="182"/>
        <end position="192"/>
    </location>
</feature>
<dbReference type="OrthoDB" id="2420273at2759"/>
<accession>A0A015J5D4</accession>
<feature type="region of interest" description="Disordered" evidence="1">
    <location>
        <begin position="180"/>
        <end position="201"/>
    </location>
</feature>
<evidence type="ECO:0000313" key="2">
    <source>
        <dbReference type="EMBL" id="EXX64732.1"/>
    </source>
</evidence>
<dbReference type="HOGENOM" id="CLU_611317_0_0_1"/>
<dbReference type="AlphaFoldDB" id="A0A015J5D4"/>
<comment type="caution">
    <text evidence="2">The sequence shown here is derived from an EMBL/GenBank/DDBJ whole genome shotgun (WGS) entry which is preliminary data.</text>
</comment>
<feature type="region of interest" description="Disordered" evidence="1">
    <location>
        <begin position="41"/>
        <end position="119"/>
    </location>
</feature>
<protein>
    <submittedName>
        <fullName evidence="2">Uncharacterized protein</fullName>
    </submittedName>
</protein>
<evidence type="ECO:0000256" key="1">
    <source>
        <dbReference type="SAM" id="MobiDB-lite"/>
    </source>
</evidence>
<reference evidence="2 3" key="1">
    <citation type="submission" date="2014-02" db="EMBL/GenBank/DDBJ databases">
        <title>Single nucleus genome sequencing reveals high similarity among nuclei of an endomycorrhizal fungus.</title>
        <authorList>
            <person name="Lin K."/>
            <person name="Geurts R."/>
            <person name="Zhang Z."/>
            <person name="Limpens E."/>
            <person name="Saunders D.G."/>
            <person name="Mu D."/>
            <person name="Pang E."/>
            <person name="Cao H."/>
            <person name="Cha H."/>
            <person name="Lin T."/>
            <person name="Zhou Q."/>
            <person name="Shang Y."/>
            <person name="Li Y."/>
            <person name="Ivanov S."/>
            <person name="Sharma T."/>
            <person name="Velzen R.V."/>
            <person name="Ruijter N.D."/>
            <person name="Aanen D.K."/>
            <person name="Win J."/>
            <person name="Kamoun S."/>
            <person name="Bisseling T."/>
            <person name="Huang S."/>
        </authorList>
    </citation>
    <scope>NUCLEOTIDE SEQUENCE [LARGE SCALE GENOMIC DNA]</scope>
    <source>
        <strain evidence="3">DAOM197198w</strain>
    </source>
</reference>
<sequence length="448" mass="51546">MARSDKKNRTCERCGKECANPNKLREHLNRKFKCKPIPIQTLTPQIKNQGGAPVVHARGKDRRREKPEPIQAPIPQDKNQENDPEADPGPSTQAYALAPPAREGQVESSEVSSRGKYIDRHARKPREHLKTWGARLRQRWVDVTGEECVMPLNLKECQRLHHALLQADDVAFEEIIPKEGEHSEDEQQDAQEQDTIAKKSDHNIDTFVKDVADYSFLKELGMIEETETEELAGYFEGMKKIASIEDHAPEGDIHFEEGPVGRDLERPHQNRSLMSKWEAKVPRRSNPAYAFNDMVEGAKKYKEIPYMPKLIASARQEMTRVFQTEFKRKEQIKSAIAVKCIYYRKEKKDRTDNKAPRIIRIAEKWHRGEMRALLSENYIDEHLTSSSGEIDNKIEEYLENGSNWILVRIDMVYIEAYNLKRATGGSFISTPKKLANTKCTINPDNQLC</sequence>
<dbReference type="Proteomes" id="UP000022910">
    <property type="component" value="Unassembled WGS sequence"/>
</dbReference>
<organism evidence="2 3">
    <name type="scientific">Rhizophagus irregularis (strain DAOM 197198w)</name>
    <name type="common">Glomus intraradices</name>
    <dbReference type="NCBI Taxonomy" id="1432141"/>
    <lineage>
        <taxon>Eukaryota</taxon>
        <taxon>Fungi</taxon>
        <taxon>Fungi incertae sedis</taxon>
        <taxon>Mucoromycota</taxon>
        <taxon>Glomeromycotina</taxon>
        <taxon>Glomeromycetes</taxon>
        <taxon>Glomerales</taxon>
        <taxon>Glomeraceae</taxon>
        <taxon>Rhizophagus</taxon>
    </lineage>
</organism>
<gene>
    <name evidence="2" type="ORF">RirG_140000</name>
</gene>
<evidence type="ECO:0000313" key="3">
    <source>
        <dbReference type="Proteomes" id="UP000022910"/>
    </source>
</evidence>
<keyword evidence="3" id="KW-1185">Reference proteome</keyword>
<dbReference type="EMBL" id="JEMT01022875">
    <property type="protein sequence ID" value="EXX64732.1"/>
    <property type="molecule type" value="Genomic_DNA"/>
</dbReference>